<organism evidence="4 5">
    <name type="scientific">Jatrophihabitans endophyticus</name>
    <dbReference type="NCBI Taxonomy" id="1206085"/>
    <lineage>
        <taxon>Bacteria</taxon>
        <taxon>Bacillati</taxon>
        <taxon>Actinomycetota</taxon>
        <taxon>Actinomycetes</taxon>
        <taxon>Jatrophihabitantales</taxon>
        <taxon>Jatrophihabitantaceae</taxon>
        <taxon>Jatrophihabitans</taxon>
    </lineage>
</organism>
<feature type="domain" description="Nudix hydrolase" evidence="3">
    <location>
        <begin position="38"/>
        <end position="169"/>
    </location>
</feature>
<dbReference type="PANTHER" id="PTHR11839">
    <property type="entry name" value="UDP/ADP-SUGAR PYROPHOSPHATASE"/>
    <property type="match status" value="1"/>
</dbReference>
<sequence>MSVIRTISSREVFRSDWLRLREDEVEFPNGSRGRYAVVDKQDFVLVLAREDDGFWLVEQYRYPIGRREWEFVQGGWPAGGSGTPRELAEAELREETGHRAGSLTHLGRLHAAVGFCSQGYDVFLATDLVAGEPEREATESDMVARWHSDHDVTAMVRDGRLADAHSVAAFGLWRTVAEG</sequence>
<dbReference type="GO" id="GO:0005829">
    <property type="term" value="C:cytosol"/>
    <property type="evidence" value="ECO:0007669"/>
    <property type="project" value="TreeGrafter"/>
</dbReference>
<evidence type="ECO:0000259" key="3">
    <source>
        <dbReference type="PROSITE" id="PS51462"/>
    </source>
</evidence>
<evidence type="ECO:0000256" key="2">
    <source>
        <dbReference type="ARBA" id="ARBA00022801"/>
    </source>
</evidence>
<dbReference type="GO" id="GO:0019693">
    <property type="term" value="P:ribose phosphate metabolic process"/>
    <property type="evidence" value="ECO:0007669"/>
    <property type="project" value="TreeGrafter"/>
</dbReference>
<dbReference type="OrthoDB" id="177518at2"/>
<dbReference type="RefSeq" id="WP_073388768.1">
    <property type="nucleotide sequence ID" value="NZ_FQVU01000002.1"/>
</dbReference>
<keyword evidence="5" id="KW-1185">Reference proteome</keyword>
<dbReference type="SUPFAM" id="SSF55811">
    <property type="entry name" value="Nudix"/>
    <property type="match status" value="1"/>
</dbReference>
<dbReference type="PANTHER" id="PTHR11839:SF18">
    <property type="entry name" value="NUDIX HYDROLASE DOMAIN-CONTAINING PROTEIN"/>
    <property type="match status" value="1"/>
</dbReference>
<protein>
    <submittedName>
        <fullName evidence="4">NUDIX domain-containing protein</fullName>
    </submittedName>
</protein>
<dbReference type="AlphaFoldDB" id="A0A1M5I9R2"/>
<reference evidence="4 5" key="1">
    <citation type="submission" date="2016-11" db="EMBL/GenBank/DDBJ databases">
        <authorList>
            <person name="Jaros S."/>
            <person name="Januszkiewicz K."/>
            <person name="Wedrychowicz H."/>
        </authorList>
    </citation>
    <scope>NUCLEOTIDE SEQUENCE [LARGE SCALE GENOMIC DNA]</scope>
    <source>
        <strain evidence="4 5">DSM 45627</strain>
    </source>
</reference>
<keyword evidence="2" id="KW-0378">Hydrolase</keyword>
<dbReference type="EMBL" id="FQVU01000002">
    <property type="protein sequence ID" value="SHG24610.1"/>
    <property type="molecule type" value="Genomic_DNA"/>
</dbReference>
<dbReference type="InterPro" id="IPR015797">
    <property type="entry name" value="NUDIX_hydrolase-like_dom_sf"/>
</dbReference>
<evidence type="ECO:0000256" key="1">
    <source>
        <dbReference type="ARBA" id="ARBA00001946"/>
    </source>
</evidence>
<dbReference type="PROSITE" id="PS51462">
    <property type="entry name" value="NUDIX"/>
    <property type="match status" value="1"/>
</dbReference>
<dbReference type="GO" id="GO:0006753">
    <property type="term" value="P:nucleoside phosphate metabolic process"/>
    <property type="evidence" value="ECO:0007669"/>
    <property type="project" value="TreeGrafter"/>
</dbReference>
<dbReference type="CDD" id="cd24161">
    <property type="entry name" value="NUDIX_ADPRase_Ndx2"/>
    <property type="match status" value="1"/>
</dbReference>
<accession>A0A1M5I9R2</accession>
<dbReference type="Pfam" id="PF00293">
    <property type="entry name" value="NUDIX"/>
    <property type="match status" value="1"/>
</dbReference>
<dbReference type="GO" id="GO:0016787">
    <property type="term" value="F:hydrolase activity"/>
    <property type="evidence" value="ECO:0007669"/>
    <property type="project" value="UniProtKB-KW"/>
</dbReference>
<evidence type="ECO:0000313" key="5">
    <source>
        <dbReference type="Proteomes" id="UP000186132"/>
    </source>
</evidence>
<dbReference type="InterPro" id="IPR000086">
    <property type="entry name" value="NUDIX_hydrolase_dom"/>
</dbReference>
<gene>
    <name evidence="4" type="ORF">SAMN05443575_1798</name>
</gene>
<proteinExistence type="predicted"/>
<comment type="cofactor">
    <cofactor evidence="1">
        <name>Mg(2+)</name>
        <dbReference type="ChEBI" id="CHEBI:18420"/>
    </cofactor>
</comment>
<dbReference type="Gene3D" id="3.90.79.10">
    <property type="entry name" value="Nucleoside Triphosphate Pyrophosphohydrolase"/>
    <property type="match status" value="1"/>
</dbReference>
<name>A0A1M5I9R2_9ACTN</name>
<dbReference type="Proteomes" id="UP000186132">
    <property type="component" value="Unassembled WGS sequence"/>
</dbReference>
<dbReference type="STRING" id="1206085.SAMN05443575_1798"/>
<evidence type="ECO:0000313" key="4">
    <source>
        <dbReference type="EMBL" id="SHG24610.1"/>
    </source>
</evidence>